<dbReference type="Gene3D" id="3.30.700.10">
    <property type="entry name" value="Glycoprotein, Type 4 Pilin"/>
    <property type="match status" value="1"/>
</dbReference>
<dbReference type="NCBIfam" id="TIGR04294">
    <property type="entry name" value="pre_pil_HX9DG"/>
    <property type="match status" value="1"/>
</dbReference>
<gene>
    <name evidence="2" type="primary">xcpT_7</name>
    <name evidence="2" type="ORF">EC9_24770</name>
</gene>
<dbReference type="PANTHER" id="PTHR30093">
    <property type="entry name" value="GENERAL SECRETION PATHWAY PROTEIN G"/>
    <property type="match status" value="1"/>
</dbReference>
<name>A0A517M087_9BACT</name>
<evidence type="ECO:0000259" key="1">
    <source>
        <dbReference type="Pfam" id="PF07596"/>
    </source>
</evidence>
<dbReference type="SUPFAM" id="SSF54523">
    <property type="entry name" value="Pili subunits"/>
    <property type="match status" value="1"/>
</dbReference>
<dbReference type="Pfam" id="PF07596">
    <property type="entry name" value="SBP_bac_10"/>
    <property type="match status" value="1"/>
</dbReference>
<dbReference type="InterPro" id="IPR012902">
    <property type="entry name" value="N_methyl_site"/>
</dbReference>
<dbReference type="AlphaFoldDB" id="A0A517M087"/>
<keyword evidence="3" id="KW-1185">Reference proteome</keyword>
<dbReference type="InterPro" id="IPR011453">
    <property type="entry name" value="DUF1559"/>
</dbReference>
<proteinExistence type="predicted"/>
<dbReference type="InterPro" id="IPR027558">
    <property type="entry name" value="Pre_pil_HX9DG_C"/>
</dbReference>
<accession>A0A517M087</accession>
<dbReference type="Proteomes" id="UP000319557">
    <property type="component" value="Chromosome"/>
</dbReference>
<dbReference type="NCBIfam" id="TIGR02532">
    <property type="entry name" value="IV_pilin_GFxxxE"/>
    <property type="match status" value="1"/>
</dbReference>
<dbReference type="PROSITE" id="PS00409">
    <property type="entry name" value="PROKAR_NTER_METHYL"/>
    <property type="match status" value="1"/>
</dbReference>
<dbReference type="KEGG" id="ruv:EC9_24770"/>
<evidence type="ECO:0000313" key="3">
    <source>
        <dbReference type="Proteomes" id="UP000319557"/>
    </source>
</evidence>
<dbReference type="InterPro" id="IPR045584">
    <property type="entry name" value="Pilin-like"/>
</dbReference>
<sequence length="306" mass="32805">MNRRSTGFTLVELLVVIAIIGILVGLLLPAVQAAREAARRMECSNNLKQLGLALHNYHDTFQVFPPGRMSCDGWTGGPCTGKTWMEKPGTSGMVMLLPFMELNNLYDQFGGFQAGGLEPSGGPADWRTPQVDAAMKERPAVFVCPSEIVAPIYNGTATANYVFVHGRRGPGSGTDQVSLKHGNTGVFNYLSTYSMSDITDGTAQTLAFGEVLGADKPESVNRWTLAGRHLDSLRSTENPINTPPGTGPITLTIYGSTLNGAMGSRHPGGSMFTFCDGHVAFISETVNMTIYRAISTRDGGEVVRLP</sequence>
<dbReference type="EMBL" id="CP036261">
    <property type="protein sequence ID" value="QDS88287.1"/>
    <property type="molecule type" value="Genomic_DNA"/>
</dbReference>
<reference evidence="2 3" key="1">
    <citation type="submission" date="2019-02" db="EMBL/GenBank/DDBJ databases">
        <title>Deep-cultivation of Planctomycetes and their phenomic and genomic characterization uncovers novel biology.</title>
        <authorList>
            <person name="Wiegand S."/>
            <person name="Jogler M."/>
            <person name="Boedeker C."/>
            <person name="Pinto D."/>
            <person name="Vollmers J."/>
            <person name="Rivas-Marin E."/>
            <person name="Kohn T."/>
            <person name="Peeters S.H."/>
            <person name="Heuer A."/>
            <person name="Rast P."/>
            <person name="Oberbeckmann S."/>
            <person name="Bunk B."/>
            <person name="Jeske O."/>
            <person name="Meyerdierks A."/>
            <person name="Storesund J.E."/>
            <person name="Kallscheuer N."/>
            <person name="Luecker S."/>
            <person name="Lage O.M."/>
            <person name="Pohl T."/>
            <person name="Merkel B.J."/>
            <person name="Hornburger P."/>
            <person name="Mueller R.-W."/>
            <person name="Bruemmer F."/>
            <person name="Labrenz M."/>
            <person name="Spormann A.M."/>
            <person name="Op den Camp H."/>
            <person name="Overmann J."/>
            <person name="Amann R."/>
            <person name="Jetten M.S.M."/>
            <person name="Mascher T."/>
            <person name="Medema M.H."/>
            <person name="Devos D.P."/>
            <person name="Kaster A.-K."/>
            <person name="Ovreas L."/>
            <person name="Rohde M."/>
            <person name="Galperin M.Y."/>
            <person name="Jogler C."/>
        </authorList>
    </citation>
    <scope>NUCLEOTIDE SEQUENCE [LARGE SCALE GENOMIC DNA]</scope>
    <source>
        <strain evidence="2 3">EC9</strain>
    </source>
</reference>
<protein>
    <submittedName>
        <fullName evidence="2">Type II secretion system protein G</fullName>
    </submittedName>
</protein>
<dbReference type="PANTHER" id="PTHR30093:SF2">
    <property type="entry name" value="TYPE II SECRETION SYSTEM PROTEIN H"/>
    <property type="match status" value="1"/>
</dbReference>
<dbReference type="RefSeq" id="WP_145349116.1">
    <property type="nucleotide sequence ID" value="NZ_CP036261.1"/>
</dbReference>
<organism evidence="2 3">
    <name type="scientific">Rosistilla ulvae</name>
    <dbReference type="NCBI Taxonomy" id="1930277"/>
    <lineage>
        <taxon>Bacteria</taxon>
        <taxon>Pseudomonadati</taxon>
        <taxon>Planctomycetota</taxon>
        <taxon>Planctomycetia</taxon>
        <taxon>Pirellulales</taxon>
        <taxon>Pirellulaceae</taxon>
        <taxon>Rosistilla</taxon>
    </lineage>
</organism>
<evidence type="ECO:0000313" key="2">
    <source>
        <dbReference type="EMBL" id="QDS88287.1"/>
    </source>
</evidence>
<dbReference type="OrthoDB" id="282726at2"/>
<feature type="domain" description="DUF1559" evidence="1">
    <location>
        <begin position="32"/>
        <end position="288"/>
    </location>
</feature>
<dbReference type="Pfam" id="PF07963">
    <property type="entry name" value="N_methyl"/>
    <property type="match status" value="1"/>
</dbReference>